<evidence type="ECO:0000313" key="4">
    <source>
        <dbReference type="Proteomes" id="UP000183210"/>
    </source>
</evidence>
<feature type="region of interest" description="Disordered" evidence="1">
    <location>
        <begin position="422"/>
        <end position="441"/>
    </location>
</feature>
<keyword evidence="3" id="KW-0255">Endonuclease</keyword>
<comment type="caution">
    <text evidence="3">The sequence shown here is derived from an EMBL/GenBank/DDBJ whole genome shotgun (WGS) entry which is preliminary data.</text>
</comment>
<proteinExistence type="predicted"/>
<keyword evidence="3" id="KW-0540">Nuclease</keyword>
<evidence type="ECO:0000313" key="3">
    <source>
        <dbReference type="EMBL" id="SER36178.1"/>
    </source>
</evidence>
<dbReference type="AlphaFoldDB" id="A0A9X8QLP7"/>
<evidence type="ECO:0000259" key="2">
    <source>
        <dbReference type="PROSITE" id="PS50164"/>
    </source>
</evidence>
<keyword evidence="3" id="KW-0378">Hydrolase</keyword>
<dbReference type="GeneID" id="300268718"/>
<accession>A0A9X8QLP7</accession>
<feature type="domain" description="GIY-YIG" evidence="2">
    <location>
        <begin position="5"/>
        <end position="90"/>
    </location>
</feature>
<dbReference type="SUPFAM" id="SSF82771">
    <property type="entry name" value="GIY-YIG endonuclease"/>
    <property type="match status" value="1"/>
</dbReference>
<dbReference type="GO" id="GO:0004519">
    <property type="term" value="F:endonuclease activity"/>
    <property type="evidence" value="ECO:0007669"/>
    <property type="project" value="UniProtKB-KW"/>
</dbReference>
<dbReference type="Pfam" id="PF01541">
    <property type="entry name" value="GIY-YIG"/>
    <property type="match status" value="1"/>
</dbReference>
<dbReference type="InterPro" id="IPR035901">
    <property type="entry name" value="GIY-YIG_endonuc_sf"/>
</dbReference>
<dbReference type="InterPro" id="IPR006350">
    <property type="entry name" value="Intron_endoG1"/>
</dbReference>
<dbReference type="InterPro" id="IPR000305">
    <property type="entry name" value="GIY-YIG_endonuc"/>
</dbReference>
<dbReference type="Gene3D" id="3.40.1440.10">
    <property type="entry name" value="GIY-YIG endonuclease"/>
    <property type="match status" value="1"/>
</dbReference>
<dbReference type="PROSITE" id="PS50164">
    <property type="entry name" value="GIY_YIG"/>
    <property type="match status" value="1"/>
</dbReference>
<evidence type="ECO:0000256" key="1">
    <source>
        <dbReference type="SAM" id="MobiDB-lite"/>
    </source>
</evidence>
<dbReference type="RefSeq" id="WP_074829609.1">
    <property type="nucleotide sequence ID" value="NZ_FOEV01000018.1"/>
</dbReference>
<dbReference type="SMART" id="SM00465">
    <property type="entry name" value="GIYc"/>
    <property type="match status" value="1"/>
</dbReference>
<dbReference type="Proteomes" id="UP000183210">
    <property type="component" value="Unassembled WGS sequence"/>
</dbReference>
<sequence>MARKHLCGLYKITSPSGKMYIGSSANIQKRINEHRGHFARGDHYNAKLRYAARKYGAQAMQFDIVLLCERETLRDLEQLAINHIQPEYNIEVTVAKVLHDFWKDPEWRKRNSQRCAVQNRERWKDPEYRAAQLKIMSCQAQCPERRASAAERLKARWLDEEYRQKMAVQSGKIFKRLFADPEYREKHSRRQSALMRSRLENSPSFREHLAKIGVGVNKRPLFCITTGEYFPGVADAAKAKGISVSVINKQFDGKPTRSALQWRYLTAEELIARGIDPAKVRTDKPSKGRKRDYVKPHKPVLCVELNKVFASAGEAHAAFGLEKSGAIPSAISKGRKALGYSWRYLAENEAPKVFDSYSFAALADLRNESRCRPVKCLDTGEVYKSVEHAALSLGLESSARYSIFDAIRGRKEKAYGKRWGYASDKVPNSAQDSPREPAASA</sequence>
<protein>
    <submittedName>
        <fullName evidence="3">Group I intron endonuclease</fullName>
    </submittedName>
</protein>
<reference evidence="3 4" key="1">
    <citation type="submission" date="2016-10" db="EMBL/GenBank/DDBJ databases">
        <authorList>
            <person name="Varghese N."/>
            <person name="Submissions S."/>
        </authorList>
    </citation>
    <scope>NUCLEOTIDE SEQUENCE [LARGE SCALE GENOMIC DNA]</scope>
    <source>
        <strain evidence="3 4">LMG 21974</strain>
    </source>
</reference>
<dbReference type="NCBIfam" id="TIGR01453">
    <property type="entry name" value="grpIintron_endo"/>
    <property type="match status" value="1"/>
</dbReference>
<organism evidence="3 4">
    <name type="scientific">Pseudomonas lutea</name>
    <dbReference type="NCBI Taxonomy" id="243924"/>
    <lineage>
        <taxon>Bacteria</taxon>
        <taxon>Pseudomonadati</taxon>
        <taxon>Pseudomonadota</taxon>
        <taxon>Gammaproteobacteria</taxon>
        <taxon>Pseudomonadales</taxon>
        <taxon>Pseudomonadaceae</taxon>
        <taxon>Pseudomonas</taxon>
    </lineage>
</organism>
<dbReference type="EMBL" id="FOEV01000018">
    <property type="protein sequence ID" value="SER36178.1"/>
    <property type="molecule type" value="Genomic_DNA"/>
</dbReference>
<gene>
    <name evidence="3" type="ORF">SAMN05216409_11841</name>
</gene>
<name>A0A9X8QLP7_9PSED</name>